<accession>A0A1V2DYA8</accession>
<feature type="transmembrane region" description="Helical" evidence="7">
    <location>
        <begin position="24"/>
        <end position="45"/>
    </location>
</feature>
<comment type="subcellular location">
    <subcellularLocation>
        <location evidence="7">Cell membrane</location>
    </subcellularLocation>
    <subcellularLocation>
        <location evidence="7">Bacterial flagellum basal body</location>
    </subcellularLocation>
</comment>
<reference evidence="8 9" key="1">
    <citation type="submission" date="2016-12" db="EMBL/GenBank/DDBJ databases">
        <title>Marinobacter lutaoensis whole genome sequencing.</title>
        <authorList>
            <person name="Verma A."/>
            <person name="Krishnamurthi S."/>
        </authorList>
    </citation>
    <scope>NUCLEOTIDE SEQUENCE [LARGE SCALE GENOMIC DNA]</scope>
    <source>
        <strain evidence="8 9">T5054</strain>
    </source>
</reference>
<evidence type="ECO:0000256" key="1">
    <source>
        <dbReference type="ARBA" id="ARBA00022475"/>
    </source>
</evidence>
<dbReference type="InterPro" id="IPR022781">
    <property type="entry name" value="Flagellar_biosynth_FliO"/>
</dbReference>
<dbReference type="Pfam" id="PF04347">
    <property type="entry name" value="FliO"/>
    <property type="match status" value="1"/>
</dbReference>
<evidence type="ECO:0000313" key="8">
    <source>
        <dbReference type="EMBL" id="ONF45479.1"/>
    </source>
</evidence>
<evidence type="ECO:0000256" key="7">
    <source>
        <dbReference type="RuleBase" id="RU362064"/>
    </source>
</evidence>
<comment type="similarity">
    <text evidence="6 7">Belongs to the FliO/MopB family.</text>
</comment>
<name>A0A1V2DYA8_9GAMM</name>
<sequence length="131" mass="13517">MTAEETAGAASRTAAHAPDTLGTLVSLGLGLVAVIAVIYGCAWLVRRMTGMGGVNNQVIRVVSVMALGARERIALVDVGGQQILLGITPSTVRTLHVFDSPVAAAPEAGSGDFARHLQALMGRSRTPPDKD</sequence>
<comment type="caution">
    <text evidence="8">The sequence shown here is derived from an EMBL/GenBank/DDBJ whole genome shotgun (WGS) entry which is preliminary data.</text>
</comment>
<organism evidence="8 9">
    <name type="scientific">Marinobacter lutaoensis</name>
    <dbReference type="NCBI Taxonomy" id="135739"/>
    <lineage>
        <taxon>Bacteria</taxon>
        <taxon>Pseudomonadati</taxon>
        <taxon>Pseudomonadota</taxon>
        <taxon>Gammaproteobacteria</taxon>
        <taxon>Pseudomonadales</taxon>
        <taxon>Marinobacteraceae</taxon>
        <taxon>Marinobacter</taxon>
    </lineage>
</organism>
<keyword evidence="3 7" id="KW-1133">Transmembrane helix</keyword>
<keyword evidence="8" id="KW-0969">Cilium</keyword>
<dbReference type="InterPro" id="IPR052205">
    <property type="entry name" value="FliO/MopB"/>
</dbReference>
<dbReference type="PANTHER" id="PTHR38766">
    <property type="entry name" value="FLAGELLAR PROTEIN FLIO"/>
    <property type="match status" value="1"/>
</dbReference>
<keyword evidence="8" id="KW-0966">Cell projection</keyword>
<dbReference type="GO" id="GO:0044781">
    <property type="term" value="P:bacterial-type flagellum organization"/>
    <property type="evidence" value="ECO:0007669"/>
    <property type="project" value="UniProtKB-UniRule"/>
</dbReference>
<keyword evidence="9" id="KW-1185">Reference proteome</keyword>
<dbReference type="NCBIfam" id="TIGR03500">
    <property type="entry name" value="FliO_TIGR"/>
    <property type="match status" value="1"/>
</dbReference>
<keyword evidence="1 7" id="KW-1003">Cell membrane</keyword>
<evidence type="ECO:0000256" key="5">
    <source>
        <dbReference type="ARBA" id="ARBA00023143"/>
    </source>
</evidence>
<proteinExistence type="inferred from homology"/>
<dbReference type="PANTHER" id="PTHR38766:SF1">
    <property type="entry name" value="FLAGELLAR PROTEIN FLIO"/>
    <property type="match status" value="1"/>
</dbReference>
<gene>
    <name evidence="8" type="ORF">BTO32_01300</name>
</gene>
<keyword evidence="4 7" id="KW-0472">Membrane</keyword>
<keyword evidence="8" id="KW-0282">Flagellum</keyword>
<dbReference type="Proteomes" id="UP000189339">
    <property type="component" value="Unassembled WGS sequence"/>
</dbReference>
<evidence type="ECO:0000256" key="3">
    <source>
        <dbReference type="ARBA" id="ARBA00022989"/>
    </source>
</evidence>
<protein>
    <recommendedName>
        <fullName evidence="7">Flagellar protein</fullName>
    </recommendedName>
</protein>
<evidence type="ECO:0000256" key="4">
    <source>
        <dbReference type="ARBA" id="ARBA00023136"/>
    </source>
</evidence>
<evidence type="ECO:0000256" key="6">
    <source>
        <dbReference type="ARBA" id="ARBA00037937"/>
    </source>
</evidence>
<dbReference type="EMBL" id="MSCW01000001">
    <property type="protein sequence ID" value="ONF45479.1"/>
    <property type="molecule type" value="Genomic_DNA"/>
</dbReference>
<evidence type="ECO:0000313" key="9">
    <source>
        <dbReference type="Proteomes" id="UP000189339"/>
    </source>
</evidence>
<keyword evidence="2 7" id="KW-0812">Transmembrane</keyword>
<dbReference type="GO" id="GO:0005886">
    <property type="term" value="C:plasma membrane"/>
    <property type="evidence" value="ECO:0007669"/>
    <property type="project" value="UniProtKB-SubCell"/>
</dbReference>
<evidence type="ECO:0000256" key="2">
    <source>
        <dbReference type="ARBA" id="ARBA00022692"/>
    </source>
</evidence>
<dbReference type="STRING" id="135739.BTO32_01300"/>
<dbReference type="AlphaFoldDB" id="A0A1V2DYA8"/>
<dbReference type="GO" id="GO:0009425">
    <property type="term" value="C:bacterial-type flagellum basal body"/>
    <property type="evidence" value="ECO:0007669"/>
    <property type="project" value="UniProtKB-SubCell"/>
</dbReference>
<keyword evidence="5 7" id="KW-0975">Bacterial flagellum</keyword>